<dbReference type="NCBIfam" id="TIGR00027">
    <property type="entry name" value="mthyl_TIGR00027"/>
    <property type="match status" value="1"/>
</dbReference>
<protein>
    <recommendedName>
        <fullName evidence="6">S-adenosyl-L-methionine-dependent methyltransferase</fullName>
        <ecNumber evidence="6">2.1.1.-</ecNumber>
    </recommendedName>
</protein>
<evidence type="ECO:0000256" key="5">
    <source>
        <dbReference type="ARBA" id="ARBA00022691"/>
    </source>
</evidence>
<evidence type="ECO:0000256" key="2">
    <source>
        <dbReference type="ARBA" id="ARBA00008138"/>
    </source>
</evidence>
<dbReference type="PANTHER" id="PTHR43619:SF2">
    <property type="entry name" value="S-ADENOSYL-L-METHIONINE-DEPENDENT METHYLTRANSFERASES SUPERFAMILY PROTEIN"/>
    <property type="match status" value="1"/>
</dbReference>
<comment type="function">
    <text evidence="1 6">Exhibits S-adenosyl-L-methionine-dependent methyltransferase activity.</text>
</comment>
<evidence type="ECO:0000256" key="6">
    <source>
        <dbReference type="RuleBase" id="RU362030"/>
    </source>
</evidence>
<dbReference type="SUPFAM" id="SSF53335">
    <property type="entry name" value="S-adenosyl-L-methionine-dependent methyltransferases"/>
    <property type="match status" value="1"/>
</dbReference>
<evidence type="ECO:0000313" key="7">
    <source>
        <dbReference type="EMBL" id="ANC94985.1"/>
    </source>
</evidence>
<sequence>MGEQMSEEHADWTVSDSVGLSAVVNCSARAVESDRPDGLINDPLAARFVHAVRIPTTLPTQVDELKGSGAAGAMVASRFGGIRARVMDDFLLAANAAGVEQAVIFSPGFDTRAYRLDWPSEMDFYEVEQPGLLDLKAKVLREARAEPRCARHAVGVDPRRDEWEFSLRGAGFDATRPTAWVAEGILLYLSAQGEADLFTAVHKLSAPGSRLAMQYMPAELIHWFAEHTALTDTTATLGTDIGSVNWNTEPRQAAPARLRAAGWEVRLDSVMDRGLALGVSLYEEFSAVGDDAGIEFPVSDEPDGFLFGTLPR</sequence>
<gene>
    <name evidence="7" type="primary">almUI</name>
</gene>
<comment type="similarity">
    <text evidence="2 6">Belongs to the UPF0677 family.</text>
</comment>
<accession>A0A172MB43</accession>
<dbReference type="InterPro" id="IPR011610">
    <property type="entry name" value="SAM_mthyl_Trfase_ML2640-like"/>
</dbReference>
<dbReference type="PANTHER" id="PTHR43619">
    <property type="entry name" value="S-ADENOSYL-L-METHIONINE-DEPENDENT METHYLTRANSFERASE YKTD-RELATED"/>
    <property type="match status" value="1"/>
</dbReference>
<dbReference type="EMBL" id="KU568466">
    <property type="protein sequence ID" value="ANC94985.1"/>
    <property type="molecule type" value="Genomic_DNA"/>
</dbReference>
<dbReference type="GO" id="GO:0008168">
    <property type="term" value="F:methyltransferase activity"/>
    <property type="evidence" value="ECO:0007669"/>
    <property type="project" value="UniProtKB-UniRule"/>
</dbReference>
<evidence type="ECO:0000256" key="3">
    <source>
        <dbReference type="ARBA" id="ARBA00022603"/>
    </source>
</evidence>
<organism evidence="7">
    <name type="scientific">Streptomyces sp. A1(2016)</name>
    <dbReference type="NCBI Taxonomy" id="1846204"/>
    <lineage>
        <taxon>Bacteria</taxon>
        <taxon>Bacillati</taxon>
        <taxon>Actinomycetota</taxon>
        <taxon>Actinomycetes</taxon>
        <taxon>Kitasatosporales</taxon>
        <taxon>Streptomycetaceae</taxon>
        <taxon>Streptomyces</taxon>
    </lineage>
</organism>
<dbReference type="AlphaFoldDB" id="A0A172MB43"/>
<proteinExistence type="inferred from homology"/>
<name>A0A172MB43_9ACTN</name>
<dbReference type="InterPro" id="IPR029063">
    <property type="entry name" value="SAM-dependent_MTases_sf"/>
</dbReference>
<dbReference type="Gene3D" id="3.40.50.150">
    <property type="entry name" value="Vaccinia Virus protein VP39"/>
    <property type="match status" value="1"/>
</dbReference>
<reference evidence="7" key="1">
    <citation type="submission" date="2016-01" db="EMBL/GenBank/DDBJ databases">
        <title>Biosynthesis of aldgamycin: genetic basis for the biosynthesis of two related 4,6-dideoxy sugars D-chalcose and D-aldgarose.</title>
        <authorList>
            <person name="Tang X."/>
        </authorList>
    </citation>
    <scope>NUCLEOTIDE SEQUENCE</scope>
    <source>
        <strain evidence="7">A1</strain>
    </source>
</reference>
<evidence type="ECO:0000256" key="4">
    <source>
        <dbReference type="ARBA" id="ARBA00022679"/>
    </source>
</evidence>
<keyword evidence="5 6" id="KW-0949">S-adenosyl-L-methionine</keyword>
<dbReference type="EC" id="2.1.1.-" evidence="6"/>
<dbReference type="Pfam" id="PF04072">
    <property type="entry name" value="LCM"/>
    <property type="match status" value="1"/>
</dbReference>
<keyword evidence="3 6" id="KW-0489">Methyltransferase</keyword>
<dbReference type="InterPro" id="IPR007213">
    <property type="entry name" value="Ppm1/Ppm2/Tcmp"/>
</dbReference>
<evidence type="ECO:0000256" key="1">
    <source>
        <dbReference type="ARBA" id="ARBA00003907"/>
    </source>
</evidence>
<keyword evidence="4" id="KW-0808">Transferase</keyword>
<dbReference type="GO" id="GO:0032259">
    <property type="term" value="P:methylation"/>
    <property type="evidence" value="ECO:0007669"/>
    <property type="project" value="UniProtKB-KW"/>
</dbReference>